<keyword evidence="5" id="KW-0539">Nucleus</keyword>
<dbReference type="InterPro" id="IPR007852">
    <property type="entry name" value="Cdc73/Parafibromin"/>
</dbReference>
<dbReference type="InterPro" id="IPR031336">
    <property type="entry name" value="CDC73_C"/>
</dbReference>
<evidence type="ECO:0000313" key="8">
    <source>
        <dbReference type="EMBL" id="CAI8022876.1"/>
    </source>
</evidence>
<evidence type="ECO:0000256" key="6">
    <source>
        <dbReference type="SAM" id="MobiDB-lite"/>
    </source>
</evidence>
<evidence type="ECO:0000259" key="7">
    <source>
        <dbReference type="Pfam" id="PF05179"/>
    </source>
</evidence>
<protein>
    <submittedName>
        <fullName evidence="8">Parafibromin</fullName>
    </submittedName>
</protein>
<comment type="caution">
    <text evidence="8">The sequence shown here is derived from an EMBL/GenBank/DDBJ whole genome shotgun (WGS) entry which is preliminary data.</text>
</comment>
<dbReference type="GO" id="GO:0006368">
    <property type="term" value="P:transcription elongation by RNA polymerase II"/>
    <property type="evidence" value="ECO:0007669"/>
    <property type="project" value="InterPro"/>
</dbReference>
<evidence type="ECO:0000256" key="2">
    <source>
        <dbReference type="ARBA" id="ARBA00010427"/>
    </source>
</evidence>
<comment type="subcellular location">
    <subcellularLocation>
        <location evidence="1">Nucleus</location>
    </subcellularLocation>
</comment>
<dbReference type="GO" id="GO:0016593">
    <property type="term" value="C:Cdc73/Paf1 complex"/>
    <property type="evidence" value="ECO:0007669"/>
    <property type="project" value="InterPro"/>
</dbReference>
<proteinExistence type="inferred from homology"/>
<keyword evidence="9" id="KW-1185">Reference proteome</keyword>
<name>A0AA35S655_GEOBA</name>
<dbReference type="PANTHER" id="PTHR12466:SF8">
    <property type="entry name" value="PARAFIBROMIN"/>
    <property type="match status" value="1"/>
</dbReference>
<evidence type="ECO:0000256" key="1">
    <source>
        <dbReference type="ARBA" id="ARBA00004123"/>
    </source>
</evidence>
<accession>A0AA35S655</accession>
<evidence type="ECO:0000313" key="9">
    <source>
        <dbReference type="Proteomes" id="UP001174909"/>
    </source>
</evidence>
<sequence length="207" mass="24257">MLQSKKTQMQKPVQQDVAKPARRDHRSRTPIIIVPSATTSLITMLNVKTLLEEYKFLPSEEMKRLGVKRQMDMVIQRRKPHPTQPGQTVSIPYRVTDSPMRLKPPEWKQVVAVFVSGPAWQFKGWPGLTSDGSPVNIFSKIKAFHLRFEESRMDPNIQKWDVHLVQISQNRRHLDKQSVMRYWETLDRSEHERTCFVVSRQNISKQV</sequence>
<dbReference type="PANTHER" id="PTHR12466">
    <property type="entry name" value="CDC73 DOMAIN PROTEIN"/>
    <property type="match status" value="1"/>
</dbReference>
<evidence type="ECO:0000256" key="3">
    <source>
        <dbReference type="ARBA" id="ARBA00023015"/>
    </source>
</evidence>
<feature type="region of interest" description="Disordered" evidence="6">
    <location>
        <begin position="1"/>
        <end position="26"/>
    </location>
</feature>
<dbReference type="EMBL" id="CASHTH010001979">
    <property type="protein sequence ID" value="CAI8022876.1"/>
    <property type="molecule type" value="Genomic_DNA"/>
</dbReference>
<dbReference type="GO" id="GO:0000993">
    <property type="term" value="F:RNA polymerase II complex binding"/>
    <property type="evidence" value="ECO:0007669"/>
    <property type="project" value="TreeGrafter"/>
</dbReference>
<comment type="similarity">
    <text evidence="2">Belongs to the CDC73 family.</text>
</comment>
<dbReference type="Pfam" id="PF05179">
    <property type="entry name" value="CDC73_C"/>
    <property type="match status" value="1"/>
</dbReference>
<gene>
    <name evidence="8" type="ORF">GBAR_LOCUS13389</name>
</gene>
<dbReference type="Gene3D" id="3.40.50.11990">
    <property type="entry name" value="RNA polymerase II accessory factor, Cdc73 C-terminal domain"/>
    <property type="match status" value="1"/>
</dbReference>
<feature type="domain" description="Cell division control protein 73 C-terminal" evidence="7">
    <location>
        <begin position="27"/>
        <end position="188"/>
    </location>
</feature>
<evidence type="ECO:0000256" key="5">
    <source>
        <dbReference type="ARBA" id="ARBA00023242"/>
    </source>
</evidence>
<dbReference type="GO" id="GO:0032968">
    <property type="term" value="P:positive regulation of transcription elongation by RNA polymerase II"/>
    <property type="evidence" value="ECO:0007669"/>
    <property type="project" value="TreeGrafter"/>
</dbReference>
<feature type="compositionally biased region" description="Polar residues" evidence="6">
    <location>
        <begin position="1"/>
        <end position="13"/>
    </location>
</feature>
<organism evidence="8 9">
    <name type="scientific">Geodia barretti</name>
    <name type="common">Barrett's horny sponge</name>
    <dbReference type="NCBI Taxonomy" id="519541"/>
    <lineage>
        <taxon>Eukaryota</taxon>
        <taxon>Metazoa</taxon>
        <taxon>Porifera</taxon>
        <taxon>Demospongiae</taxon>
        <taxon>Heteroscleromorpha</taxon>
        <taxon>Tetractinellida</taxon>
        <taxon>Astrophorina</taxon>
        <taxon>Geodiidae</taxon>
        <taxon>Geodia</taxon>
    </lineage>
</organism>
<dbReference type="InterPro" id="IPR038103">
    <property type="entry name" value="CDC73_C_sf"/>
</dbReference>
<dbReference type="Proteomes" id="UP001174909">
    <property type="component" value="Unassembled WGS sequence"/>
</dbReference>
<dbReference type="AlphaFoldDB" id="A0AA35S655"/>
<dbReference type="FunFam" id="3.40.50.11990:FF:000002">
    <property type="entry name" value="protein CDC73 homolog"/>
    <property type="match status" value="1"/>
</dbReference>
<reference evidence="8" key="1">
    <citation type="submission" date="2023-03" db="EMBL/GenBank/DDBJ databases">
        <authorList>
            <person name="Steffen K."/>
            <person name="Cardenas P."/>
        </authorList>
    </citation>
    <scope>NUCLEOTIDE SEQUENCE</scope>
</reference>
<keyword evidence="4" id="KW-0804">Transcription</keyword>
<keyword evidence="3" id="KW-0805">Transcription regulation</keyword>
<evidence type="ECO:0000256" key="4">
    <source>
        <dbReference type="ARBA" id="ARBA00023163"/>
    </source>
</evidence>